<evidence type="ECO:0000256" key="8">
    <source>
        <dbReference type="ARBA" id="ARBA00023034"/>
    </source>
</evidence>
<evidence type="ECO:0000256" key="5">
    <source>
        <dbReference type="ARBA" id="ARBA00022692"/>
    </source>
</evidence>
<dbReference type="InterPro" id="IPR007734">
    <property type="entry name" value="Heparan_SO4_2-O-STrfase"/>
</dbReference>
<dbReference type="OrthoDB" id="10019582at2759"/>
<evidence type="ECO:0000256" key="10">
    <source>
        <dbReference type="ARBA" id="ARBA00023157"/>
    </source>
</evidence>
<dbReference type="Gene3D" id="3.40.50.300">
    <property type="entry name" value="P-loop containing nucleotide triphosphate hydrolases"/>
    <property type="match status" value="1"/>
</dbReference>
<keyword evidence="11" id="KW-0325">Glycoprotein</keyword>
<comment type="caution">
    <text evidence="13">The sequence shown here is derived from an EMBL/GenBank/DDBJ whole genome shotgun (WGS) entry which is preliminary data.</text>
</comment>
<dbReference type="GO" id="GO:0015012">
    <property type="term" value="P:heparan sulfate proteoglycan biosynthetic process"/>
    <property type="evidence" value="ECO:0007669"/>
    <property type="project" value="UniProtKB-ARBA"/>
</dbReference>
<dbReference type="FunFam" id="3.40.50.300:FF:001418">
    <property type="entry name" value="Heparan sulfate 2-o-sulfotransferase"/>
    <property type="match status" value="1"/>
</dbReference>
<gene>
    <name evidence="13" type="primary">Cni-hst-2</name>
    <name evidence="13" type="synonym">Cnig_chr_X.g23246</name>
    <name evidence="13" type="ORF">B9Z55_023246</name>
</gene>
<dbReference type="InterPro" id="IPR005331">
    <property type="entry name" value="Sulfotransferase"/>
</dbReference>
<dbReference type="Proteomes" id="UP000230233">
    <property type="component" value="Chromosome X"/>
</dbReference>
<dbReference type="PANTHER" id="PTHR12129">
    <property type="entry name" value="HEPARAN SULFATE 2-O-SULFOTRANSFERASE"/>
    <property type="match status" value="1"/>
</dbReference>
<keyword evidence="7 12" id="KW-1133">Transmembrane helix</keyword>
<evidence type="ECO:0000256" key="9">
    <source>
        <dbReference type="ARBA" id="ARBA00023136"/>
    </source>
</evidence>
<evidence type="ECO:0000256" key="7">
    <source>
        <dbReference type="ARBA" id="ARBA00022989"/>
    </source>
</evidence>
<feature type="transmembrane region" description="Helical" evidence="12">
    <location>
        <begin position="7"/>
        <end position="25"/>
    </location>
</feature>
<comment type="subunit">
    <text evidence="3">Homotrimer.</text>
</comment>
<dbReference type="AlphaFoldDB" id="A0A2G5SNR9"/>
<evidence type="ECO:0000256" key="12">
    <source>
        <dbReference type="SAM" id="Phobius"/>
    </source>
</evidence>
<keyword evidence="10" id="KW-1015">Disulfide bond</keyword>
<keyword evidence="5 12" id="KW-0812">Transmembrane</keyword>
<dbReference type="SUPFAM" id="SSF52540">
    <property type="entry name" value="P-loop containing nucleoside triphosphate hydrolases"/>
    <property type="match status" value="1"/>
</dbReference>
<evidence type="ECO:0000256" key="11">
    <source>
        <dbReference type="ARBA" id="ARBA00023180"/>
    </source>
</evidence>
<keyword evidence="4" id="KW-0808">Transferase</keyword>
<name>A0A2G5SNR9_9PELO</name>
<dbReference type="PANTHER" id="PTHR12129:SF17">
    <property type="entry name" value="HEPARAN SULFATE 2-O-SULFOTRANSFERASE 1"/>
    <property type="match status" value="1"/>
</dbReference>
<evidence type="ECO:0000256" key="2">
    <source>
        <dbReference type="ARBA" id="ARBA00010569"/>
    </source>
</evidence>
<dbReference type="InterPro" id="IPR027417">
    <property type="entry name" value="P-loop_NTPase"/>
</dbReference>
<dbReference type="Pfam" id="PF03567">
    <property type="entry name" value="Sulfotransfer_2"/>
    <property type="match status" value="1"/>
</dbReference>
<evidence type="ECO:0000256" key="1">
    <source>
        <dbReference type="ARBA" id="ARBA00004323"/>
    </source>
</evidence>
<keyword evidence="8" id="KW-0333">Golgi apparatus</keyword>
<evidence type="ECO:0000256" key="3">
    <source>
        <dbReference type="ARBA" id="ARBA00011233"/>
    </source>
</evidence>
<comment type="subcellular location">
    <subcellularLocation>
        <location evidence="1">Golgi apparatus membrane</location>
        <topology evidence="1">Single-pass type II membrane protein</topology>
    </subcellularLocation>
</comment>
<reference evidence="14" key="1">
    <citation type="submission" date="2017-10" db="EMBL/GenBank/DDBJ databases">
        <title>Rapid genome shrinkage in a self-fertile nematode reveals novel sperm competition proteins.</title>
        <authorList>
            <person name="Yin D."/>
            <person name="Schwarz E.M."/>
            <person name="Thomas C.G."/>
            <person name="Felde R.L."/>
            <person name="Korf I.F."/>
            <person name="Cutter A.D."/>
            <person name="Schartner C.M."/>
            <person name="Ralston E.J."/>
            <person name="Meyer B.J."/>
            <person name="Haag E.S."/>
        </authorList>
    </citation>
    <scope>NUCLEOTIDE SEQUENCE [LARGE SCALE GENOMIC DNA]</scope>
    <source>
        <strain evidence="14">JU1422</strain>
    </source>
</reference>
<proteinExistence type="inferred from homology"/>
<evidence type="ECO:0000256" key="4">
    <source>
        <dbReference type="ARBA" id="ARBA00022679"/>
    </source>
</evidence>
<protein>
    <recommendedName>
        <fullName evidence="15">Heparan sulfate 2-O-sulfotransferase</fullName>
    </recommendedName>
</protein>
<evidence type="ECO:0000256" key="6">
    <source>
        <dbReference type="ARBA" id="ARBA00022968"/>
    </source>
</evidence>
<dbReference type="GO" id="GO:0000139">
    <property type="term" value="C:Golgi membrane"/>
    <property type="evidence" value="ECO:0007669"/>
    <property type="project" value="UniProtKB-SubCell"/>
</dbReference>
<organism evidence="13 14">
    <name type="scientific">Caenorhabditis nigoni</name>
    <dbReference type="NCBI Taxonomy" id="1611254"/>
    <lineage>
        <taxon>Eukaryota</taxon>
        <taxon>Metazoa</taxon>
        <taxon>Ecdysozoa</taxon>
        <taxon>Nematoda</taxon>
        <taxon>Chromadorea</taxon>
        <taxon>Rhabditida</taxon>
        <taxon>Rhabditina</taxon>
        <taxon>Rhabditomorpha</taxon>
        <taxon>Rhabditoidea</taxon>
        <taxon>Rhabditidae</taxon>
        <taxon>Peloderinae</taxon>
        <taxon>Caenorhabditis</taxon>
    </lineage>
</organism>
<sequence length="298" mass="35219">MLWTKRKTLYSIGISVTILFLFIFTRKKYPNSVPPWPTSNNIVIYNRIPKTGSTTFTNAIAYDLYKENGFNVLHVNMTKNRQVMSLPDQYVFINNVTTWTERLPAFYHGHVAYIDFTRFGVANPIYINIIREPLERLLSHYYFLRYGDNFRVGLKRSRAGNNETFDECYSRGGKDCDMKQMWMQIPYFCGHYHFCTEVGSAEALKMAKQNALEKYLLVGTTDRMRDMIALLEVTVPHFFKGALGHFDQLDENRAHLRYTKKKIPPNEQTLSMIRRDEVYKMEREFYDFVRDLFDAVFK</sequence>
<evidence type="ECO:0000313" key="13">
    <source>
        <dbReference type="EMBL" id="PIC16755.1"/>
    </source>
</evidence>
<comment type="similarity">
    <text evidence="2">Belongs to the sulfotransferase 3 family.</text>
</comment>
<evidence type="ECO:0008006" key="15">
    <source>
        <dbReference type="Google" id="ProtNLM"/>
    </source>
</evidence>
<dbReference type="GO" id="GO:0004394">
    <property type="term" value="F:heparan sulfate 2-sulfotransferase activity"/>
    <property type="evidence" value="ECO:0007669"/>
    <property type="project" value="TreeGrafter"/>
</dbReference>
<evidence type="ECO:0000313" key="14">
    <source>
        <dbReference type="Proteomes" id="UP000230233"/>
    </source>
</evidence>
<keyword evidence="14" id="KW-1185">Reference proteome</keyword>
<accession>A0A2G5SNR9</accession>
<keyword evidence="6" id="KW-0735">Signal-anchor</keyword>
<dbReference type="EMBL" id="PDUG01000006">
    <property type="protein sequence ID" value="PIC16755.1"/>
    <property type="molecule type" value="Genomic_DNA"/>
</dbReference>
<keyword evidence="9 12" id="KW-0472">Membrane</keyword>